<name>A0ABV9I630_9DEIO</name>
<feature type="transmembrane region" description="Helical" evidence="1">
    <location>
        <begin position="6"/>
        <end position="28"/>
    </location>
</feature>
<gene>
    <name evidence="2" type="ORF">ACFO0D_02435</name>
</gene>
<dbReference type="Proteomes" id="UP001595952">
    <property type="component" value="Unassembled WGS sequence"/>
</dbReference>
<dbReference type="EMBL" id="JBHSEI010000001">
    <property type="protein sequence ID" value="MFC4637191.1"/>
    <property type="molecule type" value="Genomic_DNA"/>
</dbReference>
<dbReference type="RefSeq" id="WP_380060224.1">
    <property type="nucleotide sequence ID" value="NZ_JBHSEI010000001.1"/>
</dbReference>
<accession>A0ABV9I630</accession>
<keyword evidence="3" id="KW-1185">Reference proteome</keyword>
<evidence type="ECO:0000313" key="2">
    <source>
        <dbReference type="EMBL" id="MFC4637191.1"/>
    </source>
</evidence>
<evidence type="ECO:0000313" key="3">
    <source>
        <dbReference type="Proteomes" id="UP001595952"/>
    </source>
</evidence>
<sequence length="256" mass="27328">MTEATALGLSAPFSLMLALLSLYWLLRVGREARLGFVPRVAWWAVPGLGLLLLTPLVDVPALFGVGAGLLLLAEFWPAAYVRARQRPGWAWPLIALIVGAALTLSLGATAPVSRVGVLSALSSLLVGAAGLLPALLLPRPSLRPLGFETRWKTTVTPDFPDFSVSVTPSGAHLKNVSSRPLRVAGWAPAGMNAWYRVRGDDGRALNILRAGQVVLLPLDEESSGVRVWYAPQQSAAPHLFRADWTPPARAGGRVLN</sequence>
<keyword evidence="1" id="KW-0812">Transmembrane</keyword>
<feature type="transmembrane region" description="Helical" evidence="1">
    <location>
        <begin position="115"/>
        <end position="137"/>
    </location>
</feature>
<evidence type="ECO:0000256" key="1">
    <source>
        <dbReference type="SAM" id="Phobius"/>
    </source>
</evidence>
<reference evidence="3" key="1">
    <citation type="journal article" date="2019" name="Int. J. Syst. Evol. Microbiol.">
        <title>The Global Catalogue of Microorganisms (GCM) 10K type strain sequencing project: providing services to taxonomists for standard genome sequencing and annotation.</title>
        <authorList>
            <consortium name="The Broad Institute Genomics Platform"/>
            <consortium name="The Broad Institute Genome Sequencing Center for Infectious Disease"/>
            <person name="Wu L."/>
            <person name="Ma J."/>
        </authorList>
    </citation>
    <scope>NUCLEOTIDE SEQUENCE [LARGE SCALE GENOMIC DNA]</scope>
    <source>
        <strain evidence="3">CCUG 55995</strain>
    </source>
</reference>
<organism evidence="2 3">
    <name type="scientific">Deinococcus hohokamensis</name>
    <dbReference type="NCBI Taxonomy" id="309883"/>
    <lineage>
        <taxon>Bacteria</taxon>
        <taxon>Thermotogati</taxon>
        <taxon>Deinococcota</taxon>
        <taxon>Deinococci</taxon>
        <taxon>Deinococcales</taxon>
        <taxon>Deinococcaceae</taxon>
        <taxon>Deinococcus</taxon>
    </lineage>
</organism>
<protein>
    <submittedName>
        <fullName evidence="2">Uncharacterized protein</fullName>
    </submittedName>
</protein>
<feature type="transmembrane region" description="Helical" evidence="1">
    <location>
        <begin position="88"/>
        <end position="109"/>
    </location>
</feature>
<keyword evidence="1" id="KW-1133">Transmembrane helix</keyword>
<proteinExistence type="predicted"/>
<comment type="caution">
    <text evidence="2">The sequence shown here is derived from an EMBL/GenBank/DDBJ whole genome shotgun (WGS) entry which is preliminary data.</text>
</comment>
<keyword evidence="1" id="KW-0472">Membrane</keyword>